<dbReference type="AlphaFoldDB" id="A0AAN8FJI1"/>
<organism evidence="2 3">
    <name type="scientific">Trichostrongylus colubriformis</name>
    <name type="common">Black scour worm</name>
    <dbReference type="NCBI Taxonomy" id="6319"/>
    <lineage>
        <taxon>Eukaryota</taxon>
        <taxon>Metazoa</taxon>
        <taxon>Ecdysozoa</taxon>
        <taxon>Nematoda</taxon>
        <taxon>Chromadorea</taxon>
        <taxon>Rhabditida</taxon>
        <taxon>Rhabditina</taxon>
        <taxon>Rhabditomorpha</taxon>
        <taxon>Strongyloidea</taxon>
        <taxon>Trichostrongylidae</taxon>
        <taxon>Trichostrongylus</taxon>
    </lineage>
</organism>
<sequence>MIKRLLHVILIVKQILACDYVPPSDDEVTVAFTEYPQHSRTKRNPMWDWMRIETVYDPSFHQ</sequence>
<reference evidence="2 3" key="1">
    <citation type="submission" date="2019-10" db="EMBL/GenBank/DDBJ databases">
        <title>Assembly and Annotation for the nematode Trichostrongylus colubriformis.</title>
        <authorList>
            <person name="Martin J."/>
        </authorList>
    </citation>
    <scope>NUCLEOTIDE SEQUENCE [LARGE SCALE GENOMIC DNA]</scope>
    <source>
        <strain evidence="2">G859</strain>
        <tissue evidence="2">Whole worm</tissue>
    </source>
</reference>
<evidence type="ECO:0000313" key="2">
    <source>
        <dbReference type="EMBL" id="KAK5971908.1"/>
    </source>
</evidence>
<protein>
    <recommendedName>
        <fullName evidence="4">Secreted protein</fullName>
    </recommendedName>
</protein>
<dbReference type="EMBL" id="WIXE01017222">
    <property type="protein sequence ID" value="KAK5971908.1"/>
    <property type="molecule type" value="Genomic_DNA"/>
</dbReference>
<dbReference type="Proteomes" id="UP001331761">
    <property type="component" value="Unassembled WGS sequence"/>
</dbReference>
<evidence type="ECO:0000256" key="1">
    <source>
        <dbReference type="SAM" id="SignalP"/>
    </source>
</evidence>
<proteinExistence type="predicted"/>
<evidence type="ECO:0008006" key="4">
    <source>
        <dbReference type="Google" id="ProtNLM"/>
    </source>
</evidence>
<feature type="chain" id="PRO_5042812099" description="Secreted protein" evidence="1">
    <location>
        <begin position="18"/>
        <end position="62"/>
    </location>
</feature>
<keyword evidence="3" id="KW-1185">Reference proteome</keyword>
<accession>A0AAN8FJI1</accession>
<gene>
    <name evidence="2" type="ORF">GCK32_015898</name>
</gene>
<comment type="caution">
    <text evidence="2">The sequence shown here is derived from an EMBL/GenBank/DDBJ whole genome shotgun (WGS) entry which is preliminary data.</text>
</comment>
<evidence type="ECO:0000313" key="3">
    <source>
        <dbReference type="Proteomes" id="UP001331761"/>
    </source>
</evidence>
<feature type="signal peptide" evidence="1">
    <location>
        <begin position="1"/>
        <end position="17"/>
    </location>
</feature>
<keyword evidence="1" id="KW-0732">Signal</keyword>
<name>A0AAN8FJI1_TRICO</name>